<keyword evidence="2" id="KW-0285">Flavoprotein</keyword>
<keyword evidence="9" id="KW-0808">Transferase</keyword>
<dbReference type="GO" id="GO:0003959">
    <property type="term" value="F:NADPH dehydrogenase activity"/>
    <property type="evidence" value="ECO:0007669"/>
    <property type="project" value="TreeGrafter"/>
</dbReference>
<comment type="catalytic activity">
    <reaction evidence="8 9">
        <text>L-cysteinyl-[protein] + hexadecanoyl-CoA = S-hexadecanoyl-L-cysteinyl-[protein] + CoA</text>
        <dbReference type="Rhea" id="RHEA:36683"/>
        <dbReference type="Rhea" id="RHEA-COMP:10131"/>
        <dbReference type="Rhea" id="RHEA-COMP:11032"/>
        <dbReference type="ChEBI" id="CHEBI:29950"/>
        <dbReference type="ChEBI" id="CHEBI:57287"/>
        <dbReference type="ChEBI" id="CHEBI:57379"/>
        <dbReference type="ChEBI" id="CHEBI:74151"/>
        <dbReference type="EC" id="2.3.1.225"/>
    </reaction>
</comment>
<dbReference type="GO" id="GO:0016020">
    <property type="term" value="C:membrane"/>
    <property type="evidence" value="ECO:0007669"/>
    <property type="project" value="UniProtKB-SubCell"/>
</dbReference>
<evidence type="ECO:0000313" key="13">
    <source>
        <dbReference type="EMBL" id="TRX98422.1"/>
    </source>
</evidence>
<keyword evidence="14" id="KW-1185">Reference proteome</keyword>
<dbReference type="FunFam" id="3.20.20.70:FF:000138">
    <property type="entry name" value="NADPH dehydrogenase 1"/>
    <property type="match status" value="1"/>
</dbReference>
<dbReference type="InterPro" id="IPR001155">
    <property type="entry name" value="OxRdtase_FMN_N"/>
</dbReference>
<dbReference type="CDD" id="cd02933">
    <property type="entry name" value="OYE_like_FMN"/>
    <property type="match status" value="1"/>
</dbReference>
<evidence type="ECO:0000256" key="4">
    <source>
        <dbReference type="ARBA" id="ARBA00022989"/>
    </source>
</evidence>
<gene>
    <name evidence="13" type="ORF">FHL15_000496</name>
</gene>
<dbReference type="InterPro" id="IPR013785">
    <property type="entry name" value="Aldolase_TIM"/>
</dbReference>
<protein>
    <recommendedName>
        <fullName evidence="9">Palmitoyltransferase</fullName>
        <ecNumber evidence="9">2.3.1.225</ecNumber>
    </recommendedName>
</protein>
<dbReference type="EC" id="2.3.1.225" evidence="9"/>
<comment type="domain">
    <text evidence="9">The DHHC domain is required for palmitoyltransferase activity.</text>
</comment>
<dbReference type="AlphaFoldDB" id="A0A553IDZ4"/>
<feature type="transmembrane region" description="Helical" evidence="9">
    <location>
        <begin position="418"/>
        <end position="438"/>
    </location>
</feature>
<accession>A0A553IDZ4</accession>
<dbReference type="GO" id="GO:0010181">
    <property type="term" value="F:FMN binding"/>
    <property type="evidence" value="ECO:0007669"/>
    <property type="project" value="InterPro"/>
</dbReference>
<evidence type="ECO:0000256" key="7">
    <source>
        <dbReference type="ARBA" id="ARBA00023288"/>
    </source>
</evidence>
<evidence type="ECO:0000256" key="6">
    <source>
        <dbReference type="ARBA" id="ARBA00023139"/>
    </source>
</evidence>
<dbReference type="Proteomes" id="UP000319160">
    <property type="component" value="Unassembled WGS sequence"/>
</dbReference>
<proteinExistence type="inferred from homology"/>
<keyword evidence="3 9" id="KW-0812">Transmembrane</keyword>
<dbReference type="InterPro" id="IPR045247">
    <property type="entry name" value="Oye-like"/>
</dbReference>
<reference evidence="14" key="1">
    <citation type="submission" date="2019-06" db="EMBL/GenBank/DDBJ databases">
        <title>Draft genome sequence of the griseofulvin-producing fungus Xylaria cubensis strain G536.</title>
        <authorList>
            <person name="Mead M.E."/>
            <person name="Raja H.A."/>
            <person name="Steenwyk J.L."/>
            <person name="Knowles S.L."/>
            <person name="Oberlies N.H."/>
            <person name="Rokas A."/>
        </authorList>
    </citation>
    <scope>NUCLEOTIDE SEQUENCE [LARGE SCALE GENOMIC DNA]</scope>
    <source>
        <strain evidence="14">G536</strain>
    </source>
</reference>
<evidence type="ECO:0000313" key="14">
    <source>
        <dbReference type="Proteomes" id="UP000319160"/>
    </source>
</evidence>
<dbReference type="PROSITE" id="PS50216">
    <property type="entry name" value="DHHC"/>
    <property type="match status" value="1"/>
</dbReference>
<keyword evidence="6" id="KW-0564">Palmitate</keyword>
<comment type="similarity">
    <text evidence="9">Belongs to the DHHC palmitoyltransferase family.</text>
</comment>
<feature type="region of interest" description="Disordered" evidence="10">
    <location>
        <begin position="666"/>
        <end position="686"/>
    </location>
</feature>
<dbReference type="PANTHER" id="PTHR22893">
    <property type="entry name" value="NADH OXIDOREDUCTASE-RELATED"/>
    <property type="match status" value="1"/>
</dbReference>
<dbReference type="EMBL" id="VFLP01000002">
    <property type="protein sequence ID" value="TRX98422.1"/>
    <property type="molecule type" value="Genomic_DNA"/>
</dbReference>
<feature type="domain" description="NADH:flavin oxidoreductase/NADH oxidase N-terminal" evidence="11">
    <location>
        <begin position="6"/>
        <end position="338"/>
    </location>
</feature>
<evidence type="ECO:0000256" key="8">
    <source>
        <dbReference type="ARBA" id="ARBA00048048"/>
    </source>
</evidence>
<dbReference type="STRING" id="2512241.A0A553IDZ4"/>
<evidence type="ECO:0000256" key="10">
    <source>
        <dbReference type="SAM" id="MobiDB-lite"/>
    </source>
</evidence>
<evidence type="ECO:0000256" key="2">
    <source>
        <dbReference type="ARBA" id="ARBA00022630"/>
    </source>
</evidence>
<dbReference type="PANTHER" id="PTHR22893:SF91">
    <property type="entry name" value="NADPH DEHYDROGENASE 2-RELATED"/>
    <property type="match status" value="1"/>
</dbReference>
<evidence type="ECO:0000256" key="5">
    <source>
        <dbReference type="ARBA" id="ARBA00023136"/>
    </source>
</evidence>
<dbReference type="Pfam" id="PF01529">
    <property type="entry name" value="DHHC"/>
    <property type="match status" value="1"/>
</dbReference>
<keyword evidence="4 9" id="KW-1133">Transmembrane helix</keyword>
<dbReference type="Gene3D" id="3.20.20.70">
    <property type="entry name" value="Aldolase class I"/>
    <property type="match status" value="1"/>
</dbReference>
<sequence length="781" mass="87207">MVESRLFKPLKIGNVEVKHRIGMAPLTRRRATRDRVPTPMMKEYYSQRASVPGTLIISEGVLVSPSGAGGFAHVPGIWSQDQVAAWKTITDEIHRKGCFVFCQLFAMGRAGDVETAQKEGIDIIGPSAIPLAKGAPIPRAMTITEIRQMTQDFATASENAVKAGFDGVECHGANGYLLDQFLHDTSNQRNDEYGGSVENRSRFLSDVMKAMVDAIGPERVGLRLSPWSSFQIVRMENPIPQFTDVVNKASKLNLAYLHLVESRVDGAVDCETEAPERLDFAYDIWDKPLLVAGGYKLANAQKLVDEEYPNKDIMVIIGRHFVSNPDLVYRFKEGLKLNAYNRDTFYVVESSVGSSEVAILRSQDALRMPAIESTKAETRWTTRIVPVVLAVAVAYATYVVVARVCVKYLLGSLDETGAAIAILVLYFFFFLFMISTYARTLYHANFNPGVVPLGPRAVERQKAMGEKRMMQSYGTDDVEGRAYGAGPSNDPDSPGLECFYSRDAFVCEPDGRPKWCSECCNWKQDRVHHSREIGRCVHRMDHYCPWAGGMIAENSFKFFVQFTTYTASFCAVVLGASAYVLRRQVQLGASPDSYLIAVIAIAAFFGLFSFFMTVTAVRYILLNMTNVDILSFHQKVYHLAVRVPRGTRSDRFGVIVYPLTMRGTSSHSRMSGKYERAGQQSGDLSATSRDDLATRTFAVLETNPGENPWDLGYRRNWQSVMGTNPLDWLLPIRHSPCTNHENSESIYPMDCILDQLRSRYGLPTGPPSDENTVMEMRGLRS</sequence>
<feature type="domain" description="Palmitoyltransferase DHHC" evidence="12">
    <location>
        <begin position="512"/>
        <end position="628"/>
    </location>
</feature>
<dbReference type="SUPFAM" id="SSF51395">
    <property type="entry name" value="FMN-linked oxidoreductases"/>
    <property type="match status" value="1"/>
</dbReference>
<feature type="transmembrane region" description="Helical" evidence="9">
    <location>
        <begin position="384"/>
        <end position="406"/>
    </location>
</feature>
<dbReference type="GO" id="GO:0019706">
    <property type="term" value="F:protein-cysteine S-palmitoyltransferase activity"/>
    <property type="evidence" value="ECO:0007669"/>
    <property type="project" value="UniProtKB-EC"/>
</dbReference>
<dbReference type="InterPro" id="IPR001594">
    <property type="entry name" value="Palmitoyltrfase_DHHC"/>
</dbReference>
<evidence type="ECO:0000256" key="3">
    <source>
        <dbReference type="ARBA" id="ARBA00022692"/>
    </source>
</evidence>
<keyword evidence="9" id="KW-0012">Acyltransferase</keyword>
<evidence type="ECO:0000259" key="11">
    <source>
        <dbReference type="Pfam" id="PF00724"/>
    </source>
</evidence>
<organism evidence="13 14">
    <name type="scientific">Xylaria flabelliformis</name>
    <dbReference type="NCBI Taxonomy" id="2512241"/>
    <lineage>
        <taxon>Eukaryota</taxon>
        <taxon>Fungi</taxon>
        <taxon>Dikarya</taxon>
        <taxon>Ascomycota</taxon>
        <taxon>Pezizomycotina</taxon>
        <taxon>Sordariomycetes</taxon>
        <taxon>Xylariomycetidae</taxon>
        <taxon>Xylariales</taxon>
        <taxon>Xylariaceae</taxon>
        <taxon>Xylaria</taxon>
    </lineage>
</organism>
<name>A0A553IDZ4_9PEZI</name>
<keyword evidence="5 9" id="KW-0472">Membrane</keyword>
<comment type="caution">
    <text evidence="13">The sequence shown here is derived from an EMBL/GenBank/DDBJ whole genome shotgun (WGS) entry which is preliminary data.</text>
</comment>
<feature type="region of interest" description="Disordered" evidence="10">
    <location>
        <begin position="762"/>
        <end position="781"/>
    </location>
</feature>
<feature type="transmembrane region" description="Helical" evidence="9">
    <location>
        <begin position="593"/>
        <end position="621"/>
    </location>
</feature>
<keyword evidence="7" id="KW-0449">Lipoprotein</keyword>
<evidence type="ECO:0000256" key="9">
    <source>
        <dbReference type="RuleBase" id="RU079119"/>
    </source>
</evidence>
<dbReference type="OrthoDB" id="331948at2759"/>
<evidence type="ECO:0000259" key="12">
    <source>
        <dbReference type="Pfam" id="PF01529"/>
    </source>
</evidence>
<feature type="transmembrane region" description="Helical" evidence="9">
    <location>
        <begin position="558"/>
        <end position="581"/>
    </location>
</feature>
<dbReference type="Pfam" id="PF00724">
    <property type="entry name" value="Oxidored_FMN"/>
    <property type="match status" value="1"/>
</dbReference>
<evidence type="ECO:0000256" key="1">
    <source>
        <dbReference type="ARBA" id="ARBA00004141"/>
    </source>
</evidence>
<comment type="subcellular location">
    <subcellularLocation>
        <location evidence="1">Membrane</location>
        <topology evidence="1">Multi-pass membrane protein</topology>
    </subcellularLocation>
</comment>